<dbReference type="AlphaFoldDB" id="A0A562QVX0"/>
<protein>
    <recommendedName>
        <fullName evidence="5">Hemolysin XhlA</fullName>
    </recommendedName>
</protein>
<dbReference type="EMBL" id="VLLB01000014">
    <property type="protein sequence ID" value="TWI60783.1"/>
    <property type="molecule type" value="Genomic_DNA"/>
</dbReference>
<evidence type="ECO:0000256" key="1">
    <source>
        <dbReference type="SAM" id="MobiDB-lite"/>
    </source>
</evidence>
<keyword evidence="4" id="KW-1185">Reference proteome</keyword>
<accession>A0A562QVX0</accession>
<gene>
    <name evidence="3" type="ORF">IP91_04977</name>
</gene>
<organism evidence="3 4">
    <name type="scientific">Pseudoduganella lurida</name>
    <dbReference type="NCBI Taxonomy" id="1036180"/>
    <lineage>
        <taxon>Bacteria</taxon>
        <taxon>Pseudomonadati</taxon>
        <taxon>Pseudomonadota</taxon>
        <taxon>Betaproteobacteria</taxon>
        <taxon>Burkholderiales</taxon>
        <taxon>Oxalobacteraceae</taxon>
        <taxon>Telluria group</taxon>
        <taxon>Pseudoduganella</taxon>
    </lineage>
</organism>
<dbReference type="RefSeq" id="WP_145653135.1">
    <property type="nucleotide sequence ID" value="NZ_VLLB01000014.1"/>
</dbReference>
<keyword evidence="2" id="KW-0812">Transmembrane</keyword>
<evidence type="ECO:0008006" key="5">
    <source>
        <dbReference type="Google" id="ProtNLM"/>
    </source>
</evidence>
<feature type="region of interest" description="Disordered" evidence="1">
    <location>
        <begin position="1"/>
        <end position="25"/>
    </location>
</feature>
<keyword evidence="2" id="KW-0472">Membrane</keyword>
<feature type="compositionally biased region" description="Acidic residues" evidence="1">
    <location>
        <begin position="1"/>
        <end position="11"/>
    </location>
</feature>
<keyword evidence="2" id="KW-1133">Transmembrane helix</keyword>
<dbReference type="Proteomes" id="UP000318431">
    <property type="component" value="Unassembled WGS sequence"/>
</dbReference>
<reference evidence="3 4" key="1">
    <citation type="journal article" date="2015" name="Stand. Genomic Sci.">
        <title>Genomic Encyclopedia of Bacterial and Archaeal Type Strains, Phase III: the genomes of soil and plant-associated and newly described type strains.</title>
        <authorList>
            <person name="Whitman W.B."/>
            <person name="Woyke T."/>
            <person name="Klenk H.P."/>
            <person name="Zhou Y."/>
            <person name="Lilburn T.G."/>
            <person name="Beck B.J."/>
            <person name="De Vos P."/>
            <person name="Vandamme P."/>
            <person name="Eisen J.A."/>
            <person name="Garrity G."/>
            <person name="Hugenholtz P."/>
            <person name="Kyrpides N.C."/>
        </authorList>
    </citation>
    <scope>NUCLEOTIDE SEQUENCE [LARGE SCALE GENOMIC DNA]</scope>
    <source>
        <strain evidence="3 4">CGMCC 1.10822</strain>
    </source>
</reference>
<evidence type="ECO:0000313" key="3">
    <source>
        <dbReference type="EMBL" id="TWI60783.1"/>
    </source>
</evidence>
<proteinExistence type="predicted"/>
<evidence type="ECO:0000256" key="2">
    <source>
        <dbReference type="SAM" id="Phobius"/>
    </source>
</evidence>
<comment type="caution">
    <text evidence="3">The sequence shown here is derived from an EMBL/GenBank/DDBJ whole genome shotgun (WGS) entry which is preliminary data.</text>
</comment>
<name>A0A562QVX0_9BURK</name>
<feature type="transmembrane region" description="Helical" evidence="2">
    <location>
        <begin position="72"/>
        <end position="91"/>
    </location>
</feature>
<evidence type="ECO:0000313" key="4">
    <source>
        <dbReference type="Proteomes" id="UP000318431"/>
    </source>
</evidence>
<sequence length="94" mass="10652">MSEECTMEEQSEVSHHHGQPNGNERRLAAVERDVAVIRSNYATREDVVRFESKVQDRLSGIASHVNEMENRLVRWIFGTFVALAAVAFTAGKFM</sequence>
<dbReference type="OrthoDB" id="6520248at2"/>